<proteinExistence type="predicted"/>
<evidence type="ECO:0000313" key="3">
    <source>
        <dbReference type="Proteomes" id="UP001583172"/>
    </source>
</evidence>
<accession>A0ABR3VB98</accession>
<feature type="transmembrane region" description="Helical" evidence="1">
    <location>
        <begin position="81"/>
        <end position="107"/>
    </location>
</feature>
<name>A0ABR3VB98_HUMIN</name>
<reference evidence="2 3" key="1">
    <citation type="journal article" date="2024" name="Commun. Biol.">
        <title>Comparative genomic analysis of thermophilic fungi reveals convergent evolutionary adaptations and gene losses.</title>
        <authorList>
            <person name="Steindorff A.S."/>
            <person name="Aguilar-Pontes M.V."/>
            <person name="Robinson A.J."/>
            <person name="Andreopoulos B."/>
            <person name="LaButti K."/>
            <person name="Kuo A."/>
            <person name="Mondo S."/>
            <person name="Riley R."/>
            <person name="Otillar R."/>
            <person name="Haridas S."/>
            <person name="Lipzen A."/>
            <person name="Grimwood J."/>
            <person name="Schmutz J."/>
            <person name="Clum A."/>
            <person name="Reid I.D."/>
            <person name="Moisan M.C."/>
            <person name="Butler G."/>
            <person name="Nguyen T.T.M."/>
            <person name="Dewar K."/>
            <person name="Conant G."/>
            <person name="Drula E."/>
            <person name="Henrissat B."/>
            <person name="Hansel C."/>
            <person name="Singer S."/>
            <person name="Hutchinson M.I."/>
            <person name="de Vries R.P."/>
            <person name="Natvig D.O."/>
            <person name="Powell A.J."/>
            <person name="Tsang A."/>
            <person name="Grigoriev I.V."/>
        </authorList>
    </citation>
    <scope>NUCLEOTIDE SEQUENCE [LARGE SCALE GENOMIC DNA]</scope>
    <source>
        <strain evidence="2 3">CBS 620.91</strain>
    </source>
</reference>
<keyword evidence="1" id="KW-0472">Membrane</keyword>
<feature type="transmembrane region" description="Helical" evidence="1">
    <location>
        <begin position="119"/>
        <end position="142"/>
    </location>
</feature>
<evidence type="ECO:0000256" key="1">
    <source>
        <dbReference type="SAM" id="Phobius"/>
    </source>
</evidence>
<feature type="transmembrane region" description="Helical" evidence="1">
    <location>
        <begin position="178"/>
        <end position="199"/>
    </location>
</feature>
<dbReference type="EMBL" id="JAZGSY010000174">
    <property type="protein sequence ID" value="KAL1839114.1"/>
    <property type="molecule type" value="Genomic_DNA"/>
</dbReference>
<keyword evidence="3" id="KW-1185">Reference proteome</keyword>
<gene>
    <name evidence="2" type="ORF">VTJ49DRAFT_1845</name>
</gene>
<evidence type="ECO:0000313" key="2">
    <source>
        <dbReference type="EMBL" id="KAL1839114.1"/>
    </source>
</evidence>
<protein>
    <submittedName>
        <fullName evidence="2">Uncharacterized protein</fullName>
    </submittedName>
</protein>
<dbReference type="Proteomes" id="UP001583172">
    <property type="component" value="Unassembled WGS sequence"/>
</dbReference>
<feature type="transmembrane region" description="Helical" evidence="1">
    <location>
        <begin position="37"/>
        <end position="61"/>
    </location>
</feature>
<organism evidence="2 3">
    <name type="scientific">Humicola insolens</name>
    <name type="common">Soft-rot fungus</name>
    <dbReference type="NCBI Taxonomy" id="85995"/>
    <lineage>
        <taxon>Eukaryota</taxon>
        <taxon>Fungi</taxon>
        <taxon>Dikarya</taxon>
        <taxon>Ascomycota</taxon>
        <taxon>Pezizomycotina</taxon>
        <taxon>Sordariomycetes</taxon>
        <taxon>Sordariomycetidae</taxon>
        <taxon>Sordariales</taxon>
        <taxon>Chaetomiaceae</taxon>
        <taxon>Mycothermus</taxon>
    </lineage>
</organism>
<keyword evidence="1" id="KW-0812">Transmembrane</keyword>
<comment type="caution">
    <text evidence="2">The sequence shown here is derived from an EMBL/GenBank/DDBJ whole genome shotgun (WGS) entry which is preliminary data.</text>
</comment>
<sequence>MPEKRSNASTSSMEGDSQDLHLQSKLRTIRMADASGAGAGLLALLTGMAVMGAAGDVLRVYEETHLPSEFWLPLWPEEMNSAPTIALVVAGAVVALANVVGLAFHHVGALRAQTSLHQILTFLTPLLGFIASLAAISVYYAADASDAHDTVLSWTCRWRDVPMSQAPHWGPLCAQSRAALYLAVMLVPLEAAALALAGVRARVVRYTERYLDARKTPVLN</sequence>
<keyword evidence="1" id="KW-1133">Transmembrane helix</keyword>